<keyword evidence="3" id="KW-1185">Reference proteome</keyword>
<evidence type="ECO:0000259" key="1">
    <source>
        <dbReference type="Pfam" id="PF02627"/>
    </source>
</evidence>
<name>I3VV99_THESW</name>
<dbReference type="Gene3D" id="1.20.1290.10">
    <property type="entry name" value="AhpD-like"/>
    <property type="match status" value="1"/>
</dbReference>
<dbReference type="KEGG" id="tsh:Tsac_1437"/>
<proteinExistence type="predicted"/>
<protein>
    <submittedName>
        <fullName evidence="2">Alkylhydroperoxidase like protein, AhpD family</fullName>
    </submittedName>
</protein>
<dbReference type="Pfam" id="PF02627">
    <property type="entry name" value="CMD"/>
    <property type="match status" value="1"/>
</dbReference>
<feature type="domain" description="Carboxymuconolactone decarboxylase-like" evidence="1">
    <location>
        <begin position="42"/>
        <end position="118"/>
    </location>
</feature>
<dbReference type="GO" id="GO:0051920">
    <property type="term" value="F:peroxiredoxin activity"/>
    <property type="evidence" value="ECO:0007669"/>
    <property type="project" value="InterPro"/>
</dbReference>
<dbReference type="PATRIC" id="fig|1094508.3.peg.1457"/>
<dbReference type="eggNOG" id="COG0599">
    <property type="taxonomic scope" value="Bacteria"/>
</dbReference>
<gene>
    <name evidence="2" type="ordered locus">Tsac_1437</name>
</gene>
<accession>I3VV99</accession>
<dbReference type="InterPro" id="IPR004675">
    <property type="entry name" value="AhpD_core"/>
</dbReference>
<dbReference type="SUPFAM" id="SSF69118">
    <property type="entry name" value="AhpD-like"/>
    <property type="match status" value="1"/>
</dbReference>
<dbReference type="NCBIfam" id="TIGR00778">
    <property type="entry name" value="ahpD_dom"/>
    <property type="match status" value="1"/>
</dbReference>
<dbReference type="AlphaFoldDB" id="I3VV99"/>
<dbReference type="InterPro" id="IPR029032">
    <property type="entry name" value="AhpD-like"/>
</dbReference>
<evidence type="ECO:0000313" key="2">
    <source>
        <dbReference type="EMBL" id="AFK86444.1"/>
    </source>
</evidence>
<dbReference type="RefSeq" id="WP_014758315.1">
    <property type="nucleotide sequence ID" value="NC_017992.1"/>
</dbReference>
<dbReference type="PANTHER" id="PTHR35446:SF2">
    <property type="entry name" value="CARBOXYMUCONOLACTONE DECARBOXYLASE-LIKE DOMAIN-CONTAINING PROTEIN"/>
    <property type="match status" value="1"/>
</dbReference>
<dbReference type="PANTHER" id="PTHR35446">
    <property type="entry name" value="SI:CH211-175M2.5"/>
    <property type="match status" value="1"/>
</dbReference>
<dbReference type="Proteomes" id="UP000006178">
    <property type="component" value="Chromosome"/>
</dbReference>
<evidence type="ECO:0000313" key="3">
    <source>
        <dbReference type="Proteomes" id="UP000006178"/>
    </source>
</evidence>
<sequence>MAIGVKLVSKEDASPEVQQIFEQIEKQMGFVPPTMRAMANKPEYLKLFLQKSQVAMGPGKIDSKTKLFVALTVSILNNCEMCITTYTNKLKEAGVTDEEIVELLSVIDLMSGLNHFNNGLMIKPSEK</sequence>
<dbReference type="EMBL" id="CP003184">
    <property type="protein sequence ID" value="AFK86444.1"/>
    <property type="molecule type" value="Genomic_DNA"/>
</dbReference>
<organism evidence="2 3">
    <name type="scientific">Thermoanaerobacterium saccharolyticum (strain DSM 8691 / JW/SL-YS485)</name>
    <dbReference type="NCBI Taxonomy" id="1094508"/>
    <lineage>
        <taxon>Bacteria</taxon>
        <taxon>Bacillati</taxon>
        <taxon>Bacillota</taxon>
        <taxon>Clostridia</taxon>
        <taxon>Thermoanaerobacterales</taxon>
        <taxon>Thermoanaerobacteraceae</taxon>
        <taxon>Thermoanaerobacterium</taxon>
    </lineage>
</organism>
<dbReference type="BioCyc" id="TSAC1094508:GLMA-1459-MONOMER"/>
<dbReference type="InterPro" id="IPR003779">
    <property type="entry name" value="CMD-like"/>
</dbReference>
<reference evidence="2 3" key="1">
    <citation type="journal article" date="2014" name="Appl. Environ. Microbiol.">
        <title>Profile of Secreted Hydrolases, Associated Proteins, and SlpA in Thermoanaerobacterium saccharolyticum during the Degradation of Hemicellulose.</title>
        <authorList>
            <person name="Currie D.H."/>
            <person name="Guss A.M."/>
            <person name="Herring C.D."/>
            <person name="Giannone R.J."/>
            <person name="Johnson C.M."/>
            <person name="Lankford P.K."/>
            <person name="Brown S.D."/>
            <person name="Hettich R.L."/>
            <person name="Lynd L.R."/>
        </authorList>
    </citation>
    <scope>NUCLEOTIDE SEQUENCE [LARGE SCALE GENOMIC DNA]</scope>
    <source>
        <strain evidence="3">DSM 8691 / JW/SL-YS485</strain>
    </source>
</reference>